<organism evidence="1 2">
    <name type="scientific">Methylobacterium soli</name>
    <dbReference type="NCBI Taxonomy" id="553447"/>
    <lineage>
        <taxon>Bacteria</taxon>
        <taxon>Pseudomonadati</taxon>
        <taxon>Pseudomonadota</taxon>
        <taxon>Alphaproteobacteria</taxon>
        <taxon>Hyphomicrobiales</taxon>
        <taxon>Methylobacteriaceae</taxon>
        <taxon>Methylobacterium</taxon>
    </lineage>
</organism>
<protein>
    <submittedName>
        <fullName evidence="1">Uncharacterized protein</fullName>
    </submittedName>
</protein>
<comment type="caution">
    <text evidence="1">The sequence shown here is derived from an EMBL/GenBank/DDBJ whole genome shotgun (WGS) entry which is preliminary data.</text>
</comment>
<dbReference type="OrthoDB" id="7437883at2"/>
<reference evidence="1 2" key="1">
    <citation type="submission" date="2019-09" db="EMBL/GenBank/DDBJ databases">
        <title>YIM 48816 draft genome.</title>
        <authorList>
            <person name="Jiang L."/>
        </authorList>
    </citation>
    <scope>NUCLEOTIDE SEQUENCE [LARGE SCALE GENOMIC DNA]</scope>
    <source>
        <strain evidence="1 2">YIM 48816</strain>
    </source>
</reference>
<sequence>MAQCEAIRTYRQRLLDEGRGVPENPQRLGEICWWQVRRETGLPQSQVHSGQFARREIQALAREIGLTQVVGIDGISTFRFKELAINGRSQTLSKAPEDQSSNRKKLSNLRWALNRVIKSTGPDACARAAIETLLADLGDGSGSLRAELNWCLRLLTTYEAGQDLPESFASALRTALIKAGLSKKKAAKQVGMTFHTLVAWVGGRAAPRPFSMHLVARLEAACRLAPGTLASRVRFSGRGKGALPRELTLPPEFAPGTPLRRRLLRELPDDIMARGTAQRDALILGTCQRLLDEKGREHHVSHTIGSPYRLNVWPERLEREWGELARFKGEGALGRGTDRREGKLWRPGTLRILKSALSSILGFMTKPGSPYSVKAEDLTLTHLVFAGRFYNSYLTFRSDRNRTAKKLKQGYITTAEVSALWMIRSQLKPGTGWLAQRAELASRLTPVEGFVTQEDIAAVQADWAGACAGAHRDCRSLIKSYQRHVAPGRDSHEPVLPILSSPEPLAALHTLNRGMEQEGEAITGGIHAAMHLRDRVLVGVLSQFPLRPETLSLLDYTSDGRGHLRREGGGWKLRISRFLFKNPWSTYFRVGRTTWKDFEEDIQDLCGLHDAIARYVSQGRDIIRRDRHTGQLIGHTDALFVVRPRLDAERRPVRREREVVRLPNGELPPAADACRMCPDAIDNQVRAATGRHLAGRANAGTGIPDVRAFPPLDFRHIVATGVFKATDSWSAAADAIQDDVAMVRATYGRYDSSDRRGTIQNAYKRAYRLG</sequence>
<dbReference type="RefSeq" id="WP_150997986.1">
    <property type="nucleotide sequence ID" value="NZ_VZZK01000004.1"/>
</dbReference>
<gene>
    <name evidence="1" type="ORF">F6X53_05490</name>
</gene>
<accession>A0A6L3T676</accession>
<name>A0A6L3T676_9HYPH</name>
<evidence type="ECO:0000313" key="1">
    <source>
        <dbReference type="EMBL" id="KAB1080634.1"/>
    </source>
</evidence>
<evidence type="ECO:0000313" key="2">
    <source>
        <dbReference type="Proteomes" id="UP000474159"/>
    </source>
</evidence>
<dbReference type="Proteomes" id="UP000474159">
    <property type="component" value="Unassembled WGS sequence"/>
</dbReference>
<keyword evidence="2" id="KW-1185">Reference proteome</keyword>
<proteinExistence type="predicted"/>
<dbReference type="EMBL" id="VZZK01000004">
    <property type="protein sequence ID" value="KAB1080634.1"/>
    <property type="molecule type" value="Genomic_DNA"/>
</dbReference>
<dbReference type="AlphaFoldDB" id="A0A6L3T676"/>